<dbReference type="InterPro" id="IPR009057">
    <property type="entry name" value="Homeodomain-like_sf"/>
</dbReference>
<sequence>MIPSMEEGRKTDREEDEEEEEEEEEEEVEEGEESKVSSNSTVEESDKKTKVRPYVRSKVPRLRWTPDLHLRFVRAVERLGGQERATPKLVRQMMNIKGLSIAHVKSHLQMYRSKKIDDQGQAIADHRHFIETSTDRNIYKLSQLPMFRGYNHNHDSPFRYGSKISNASLWNSSSHEANRSLIDQIRPGLIHGSPVSNNIRGSSEYWSNNRSFENIYASSISSHLPKLRHDHQEWTKPVTFNSIQGHSRTFEKFEGVEDTTNQAYCNKTNGKRGASTSIDLDLDLSLKLVRPEKTILEETETAATTTDQTLSLSLCSGSSSCKKSRLIKTNEEDRTVKIGQTSTLDLTL</sequence>
<feature type="domain" description="HTH myb-type" evidence="6">
    <location>
        <begin position="56"/>
        <end position="116"/>
    </location>
</feature>
<dbReference type="SUPFAM" id="SSF46689">
    <property type="entry name" value="Homeodomain-like"/>
    <property type="match status" value="1"/>
</dbReference>
<evidence type="ECO:0000256" key="2">
    <source>
        <dbReference type="ARBA" id="ARBA00023015"/>
    </source>
</evidence>
<feature type="compositionally biased region" description="Basic and acidic residues" evidence="5">
    <location>
        <begin position="1"/>
        <end position="13"/>
    </location>
</feature>
<dbReference type="Proteomes" id="UP000467841">
    <property type="component" value="Unassembled WGS sequence"/>
</dbReference>
<dbReference type="InterPro" id="IPR001005">
    <property type="entry name" value="SANT/Myb"/>
</dbReference>
<dbReference type="PANTHER" id="PTHR31314">
    <property type="entry name" value="MYB FAMILY TRANSCRIPTION FACTOR PHL7-LIKE"/>
    <property type="match status" value="1"/>
</dbReference>
<keyword evidence="4" id="KW-0539">Nucleus</keyword>
<evidence type="ECO:0000313" key="8">
    <source>
        <dbReference type="Proteomes" id="UP000467841"/>
    </source>
</evidence>
<dbReference type="InterPro" id="IPR017930">
    <property type="entry name" value="Myb_dom"/>
</dbReference>
<dbReference type="OrthoDB" id="551907at2759"/>
<comment type="subcellular location">
    <subcellularLocation>
        <location evidence="1">Nucleus</location>
    </subcellularLocation>
</comment>
<dbReference type="GO" id="GO:0005634">
    <property type="term" value="C:nucleus"/>
    <property type="evidence" value="ECO:0007669"/>
    <property type="project" value="UniProtKB-SubCell"/>
</dbReference>
<evidence type="ECO:0000256" key="1">
    <source>
        <dbReference type="ARBA" id="ARBA00004123"/>
    </source>
</evidence>
<gene>
    <name evidence="7" type="ORF">MERR_LOCUS39396</name>
</gene>
<reference evidence="7" key="1">
    <citation type="submission" date="2020-01" db="EMBL/GenBank/DDBJ databases">
        <authorList>
            <person name="Mishra B."/>
        </authorList>
    </citation>
    <scope>NUCLEOTIDE SEQUENCE [LARGE SCALE GENOMIC DNA]</scope>
</reference>
<dbReference type="NCBIfam" id="TIGR01557">
    <property type="entry name" value="myb_SHAQKYF"/>
    <property type="match status" value="1"/>
</dbReference>
<accession>A0A6D2KVY6</accession>
<dbReference type="Gene3D" id="1.10.10.60">
    <property type="entry name" value="Homeodomain-like"/>
    <property type="match status" value="1"/>
</dbReference>
<dbReference type="InterPro" id="IPR046955">
    <property type="entry name" value="PHR1-like"/>
</dbReference>
<keyword evidence="3" id="KW-0804">Transcription</keyword>
<dbReference type="GO" id="GO:0003677">
    <property type="term" value="F:DNA binding"/>
    <property type="evidence" value="ECO:0007669"/>
    <property type="project" value="InterPro"/>
</dbReference>
<evidence type="ECO:0000259" key="6">
    <source>
        <dbReference type="PROSITE" id="PS51294"/>
    </source>
</evidence>
<dbReference type="PROSITE" id="PS51294">
    <property type="entry name" value="HTH_MYB"/>
    <property type="match status" value="1"/>
</dbReference>
<proteinExistence type="predicted"/>
<evidence type="ECO:0000256" key="5">
    <source>
        <dbReference type="SAM" id="MobiDB-lite"/>
    </source>
</evidence>
<protein>
    <recommendedName>
        <fullName evidence="6">HTH myb-type domain-containing protein</fullName>
    </recommendedName>
</protein>
<evidence type="ECO:0000313" key="7">
    <source>
        <dbReference type="EMBL" id="CAA7052161.1"/>
    </source>
</evidence>
<evidence type="ECO:0000256" key="4">
    <source>
        <dbReference type="ARBA" id="ARBA00023242"/>
    </source>
</evidence>
<dbReference type="EMBL" id="CACVBM020001496">
    <property type="protein sequence ID" value="CAA7052161.1"/>
    <property type="molecule type" value="Genomic_DNA"/>
</dbReference>
<keyword evidence="2" id="KW-0805">Transcription regulation</keyword>
<dbReference type="Pfam" id="PF00249">
    <property type="entry name" value="Myb_DNA-binding"/>
    <property type="match status" value="1"/>
</dbReference>
<feature type="compositionally biased region" description="Acidic residues" evidence="5">
    <location>
        <begin position="14"/>
        <end position="32"/>
    </location>
</feature>
<feature type="region of interest" description="Disordered" evidence="5">
    <location>
        <begin position="1"/>
        <end position="51"/>
    </location>
</feature>
<dbReference type="AlphaFoldDB" id="A0A6D2KVY6"/>
<dbReference type="PANTHER" id="PTHR31314:SF168">
    <property type="entry name" value="MYB-LIKE HTH TRANSCRIPTIONAL REGULATOR FAMILY PROTEIN"/>
    <property type="match status" value="1"/>
</dbReference>
<comment type="caution">
    <text evidence="7">The sequence shown here is derived from an EMBL/GenBank/DDBJ whole genome shotgun (WGS) entry which is preliminary data.</text>
</comment>
<dbReference type="FunFam" id="1.10.10.60:FF:000002">
    <property type="entry name" value="Myb family transcription factor"/>
    <property type="match status" value="1"/>
</dbReference>
<name>A0A6D2KVY6_9BRAS</name>
<evidence type="ECO:0000256" key="3">
    <source>
        <dbReference type="ARBA" id="ARBA00023163"/>
    </source>
</evidence>
<dbReference type="InterPro" id="IPR006447">
    <property type="entry name" value="Myb_dom_plants"/>
</dbReference>
<keyword evidence="8" id="KW-1185">Reference proteome</keyword>
<organism evidence="7 8">
    <name type="scientific">Microthlaspi erraticum</name>
    <dbReference type="NCBI Taxonomy" id="1685480"/>
    <lineage>
        <taxon>Eukaryota</taxon>
        <taxon>Viridiplantae</taxon>
        <taxon>Streptophyta</taxon>
        <taxon>Embryophyta</taxon>
        <taxon>Tracheophyta</taxon>
        <taxon>Spermatophyta</taxon>
        <taxon>Magnoliopsida</taxon>
        <taxon>eudicotyledons</taxon>
        <taxon>Gunneridae</taxon>
        <taxon>Pentapetalae</taxon>
        <taxon>rosids</taxon>
        <taxon>malvids</taxon>
        <taxon>Brassicales</taxon>
        <taxon>Brassicaceae</taxon>
        <taxon>Coluteocarpeae</taxon>
        <taxon>Microthlaspi</taxon>
    </lineage>
</organism>
<dbReference type="GO" id="GO:0003700">
    <property type="term" value="F:DNA-binding transcription factor activity"/>
    <property type="evidence" value="ECO:0007669"/>
    <property type="project" value="InterPro"/>
</dbReference>